<dbReference type="AlphaFoldDB" id="A0A1Y6F8J2"/>
<dbReference type="EMBL" id="FXWH01000001">
    <property type="protein sequence ID" value="SMQ68703.1"/>
    <property type="molecule type" value="Genomic_DNA"/>
</dbReference>
<proteinExistence type="predicted"/>
<evidence type="ECO:0000313" key="4">
    <source>
        <dbReference type="Proteomes" id="UP000194450"/>
    </source>
</evidence>
<dbReference type="NCBIfam" id="NF007967">
    <property type="entry name" value="PRK10691.1"/>
    <property type="match status" value="1"/>
</dbReference>
<accession>A0A1Y6F8J2</accession>
<evidence type="ECO:0000313" key="3">
    <source>
        <dbReference type="EMBL" id="SMQ68703.1"/>
    </source>
</evidence>
<organism evidence="3 4">
    <name type="scientific">Pseudidiomarina planktonica</name>
    <dbReference type="NCBI Taxonomy" id="1323738"/>
    <lineage>
        <taxon>Bacteria</taxon>
        <taxon>Pseudomonadati</taxon>
        <taxon>Pseudomonadota</taxon>
        <taxon>Gammaproteobacteria</taxon>
        <taxon>Alteromonadales</taxon>
        <taxon>Idiomarinaceae</taxon>
        <taxon>Pseudidiomarina</taxon>
    </lineage>
</organism>
<evidence type="ECO:0000259" key="2">
    <source>
        <dbReference type="Pfam" id="PF01557"/>
    </source>
</evidence>
<protein>
    <submittedName>
        <fullName evidence="3">2-keto-4-pentenoate hydratase/2-oxohepta-3-ene-1,7-dioic acid hydratase (Catechol pathway)</fullName>
    </submittedName>
</protein>
<dbReference type="PANTHER" id="PTHR11820">
    <property type="entry name" value="ACYLPYRUVASE"/>
    <property type="match status" value="1"/>
</dbReference>
<dbReference type="Gene3D" id="3.90.850.10">
    <property type="entry name" value="Fumarylacetoacetase-like, C-terminal domain"/>
    <property type="match status" value="1"/>
</dbReference>
<reference evidence="4" key="1">
    <citation type="submission" date="2017-04" db="EMBL/GenBank/DDBJ databases">
        <authorList>
            <person name="Varghese N."/>
            <person name="Submissions S."/>
        </authorList>
    </citation>
    <scope>NUCLEOTIDE SEQUENCE [LARGE SCALE GENOMIC DNA]</scope>
</reference>
<dbReference type="OrthoDB" id="9805307at2"/>
<dbReference type="Proteomes" id="UP000194450">
    <property type="component" value="Unassembled WGS sequence"/>
</dbReference>
<name>A0A1Y6F8J2_9GAMM</name>
<keyword evidence="4" id="KW-1185">Reference proteome</keyword>
<dbReference type="InterPro" id="IPR036663">
    <property type="entry name" value="Fumarylacetoacetase_C_sf"/>
</dbReference>
<feature type="domain" description="Fumarylacetoacetase-like C-terminal" evidence="2">
    <location>
        <begin position="18"/>
        <end position="205"/>
    </location>
</feature>
<dbReference type="SUPFAM" id="SSF56529">
    <property type="entry name" value="FAH"/>
    <property type="match status" value="1"/>
</dbReference>
<keyword evidence="1" id="KW-0479">Metal-binding</keyword>
<dbReference type="InterPro" id="IPR011234">
    <property type="entry name" value="Fumarylacetoacetase-like_C"/>
</dbReference>
<dbReference type="PANTHER" id="PTHR11820:SF7">
    <property type="entry name" value="ACYLPYRUVASE FAHD1, MITOCHONDRIAL"/>
    <property type="match status" value="1"/>
</dbReference>
<evidence type="ECO:0000256" key="1">
    <source>
        <dbReference type="ARBA" id="ARBA00022723"/>
    </source>
</evidence>
<dbReference type="GO" id="GO:0018773">
    <property type="term" value="F:acetylpyruvate hydrolase activity"/>
    <property type="evidence" value="ECO:0007669"/>
    <property type="project" value="TreeGrafter"/>
</dbReference>
<sequence>MYEHTWQNGDKVALPATKAICVGRNYQAHAAELNNPVPEQPVLFMKPDTSLRAFAENIHRPTDRGSCHYEMELAVLIGHSSSGTINGDPMELVAGYGLALDLTLRDLQKQLQQAGKPWERAKAFAGSCLLSNWIPAGEVSQSLQLSLHINGELRQQATTADMIFALPQLLDEASQAFDLRAGDVLLTGTPAGVGALADHDELELSLLDRQQNKSWQWHTRVAR</sequence>
<dbReference type="Pfam" id="PF01557">
    <property type="entry name" value="FAA_hydrolase"/>
    <property type="match status" value="1"/>
</dbReference>
<dbReference type="GO" id="GO:0046872">
    <property type="term" value="F:metal ion binding"/>
    <property type="evidence" value="ECO:0007669"/>
    <property type="project" value="UniProtKB-KW"/>
</dbReference>
<dbReference type="RefSeq" id="WP_086434719.1">
    <property type="nucleotide sequence ID" value="NZ_FXWH01000001.1"/>
</dbReference>
<gene>
    <name evidence="3" type="ORF">SAMN06297229_1689</name>
</gene>